<dbReference type="GO" id="GO:0051119">
    <property type="term" value="F:sugar transmembrane transporter activity"/>
    <property type="evidence" value="ECO:0007669"/>
    <property type="project" value="InterPro"/>
</dbReference>
<dbReference type="EMBL" id="OZ034818">
    <property type="protein sequence ID" value="CAL1390814.1"/>
    <property type="molecule type" value="Genomic_DNA"/>
</dbReference>
<evidence type="ECO:0000256" key="9">
    <source>
        <dbReference type="RuleBase" id="RU910715"/>
    </source>
</evidence>
<organism evidence="10 11">
    <name type="scientific">Linum trigynum</name>
    <dbReference type="NCBI Taxonomy" id="586398"/>
    <lineage>
        <taxon>Eukaryota</taxon>
        <taxon>Viridiplantae</taxon>
        <taxon>Streptophyta</taxon>
        <taxon>Embryophyta</taxon>
        <taxon>Tracheophyta</taxon>
        <taxon>Spermatophyta</taxon>
        <taxon>Magnoliopsida</taxon>
        <taxon>eudicotyledons</taxon>
        <taxon>Gunneridae</taxon>
        <taxon>Pentapetalae</taxon>
        <taxon>rosids</taxon>
        <taxon>fabids</taxon>
        <taxon>Malpighiales</taxon>
        <taxon>Linaceae</taxon>
        <taxon>Linum</taxon>
    </lineage>
</organism>
<name>A0AAV2EY43_9ROSI</name>
<evidence type="ECO:0000256" key="3">
    <source>
        <dbReference type="ARBA" id="ARBA00022448"/>
    </source>
</evidence>
<evidence type="ECO:0000256" key="7">
    <source>
        <dbReference type="ARBA" id="ARBA00022989"/>
    </source>
</evidence>
<dbReference type="AlphaFoldDB" id="A0AAV2EY43"/>
<evidence type="ECO:0000313" key="10">
    <source>
        <dbReference type="EMBL" id="CAL1390814.1"/>
    </source>
</evidence>
<evidence type="ECO:0000256" key="4">
    <source>
        <dbReference type="ARBA" id="ARBA00022597"/>
    </source>
</evidence>
<dbReference type="InterPro" id="IPR047664">
    <property type="entry name" value="SWEET"/>
</dbReference>
<dbReference type="Gene3D" id="1.20.1280.290">
    <property type="match status" value="1"/>
</dbReference>
<sequence length="242" mass="26840">MDRETALTFVFAAIISTIVGVANALAPIPDVKKMWSSNSTIGVTSSPPQRVINFLVHLLFFWHSLPFITNSDGLLVLINGVAILVDTAYIYMYIRCANPTRRVIMAVASGLSVLLFTIVAAVSLLGFKGHHREPVVMWCLFTAQMVACLWPIYSGYLVITTQTVNHISLFEISNGVLAELAWLCYGIYRHNTLFTVPRAVMCVLLMLQVMIYESVANHGVNIPNPQALRDMIVRVTPVNEDV</sequence>
<feature type="transmembrane region" description="Helical" evidence="9">
    <location>
        <begin position="6"/>
        <end position="26"/>
    </location>
</feature>
<dbReference type="GO" id="GO:0016020">
    <property type="term" value="C:membrane"/>
    <property type="evidence" value="ECO:0007669"/>
    <property type="project" value="InterPro"/>
</dbReference>
<protein>
    <recommendedName>
        <fullName evidence="9">Bidirectional sugar transporter SWEET</fullName>
    </recommendedName>
</protein>
<evidence type="ECO:0000256" key="6">
    <source>
        <dbReference type="ARBA" id="ARBA00022737"/>
    </source>
</evidence>
<proteinExistence type="inferred from homology"/>
<dbReference type="Pfam" id="PF03083">
    <property type="entry name" value="MtN3_slv"/>
    <property type="match status" value="1"/>
</dbReference>
<reference evidence="10 11" key="1">
    <citation type="submission" date="2024-04" db="EMBL/GenBank/DDBJ databases">
        <authorList>
            <person name="Fracassetti M."/>
        </authorList>
    </citation>
    <scope>NUCLEOTIDE SEQUENCE [LARGE SCALE GENOMIC DNA]</scope>
</reference>
<keyword evidence="5 9" id="KW-0812">Transmembrane</keyword>
<evidence type="ECO:0000256" key="8">
    <source>
        <dbReference type="ARBA" id="ARBA00023136"/>
    </source>
</evidence>
<keyword evidence="11" id="KW-1185">Reference proteome</keyword>
<keyword evidence="3 9" id="KW-0813">Transport</keyword>
<gene>
    <name evidence="10" type="ORF">LTRI10_LOCUS31574</name>
</gene>
<keyword evidence="4 9" id="KW-0762">Sugar transport</keyword>
<comment type="similarity">
    <text evidence="2 9">Belongs to the SWEET sugar transporter family.</text>
</comment>
<evidence type="ECO:0000256" key="5">
    <source>
        <dbReference type="ARBA" id="ARBA00022692"/>
    </source>
</evidence>
<accession>A0AAV2EY43</accession>
<feature type="transmembrane region" description="Helical" evidence="9">
    <location>
        <begin position="135"/>
        <end position="157"/>
    </location>
</feature>
<dbReference type="GO" id="GO:0012505">
    <property type="term" value="C:endomembrane system"/>
    <property type="evidence" value="ECO:0007669"/>
    <property type="project" value="UniProtKB-SubCell"/>
</dbReference>
<dbReference type="Proteomes" id="UP001497516">
    <property type="component" value="Chromosome 5"/>
</dbReference>
<comment type="caution">
    <text evidence="9">Lacks conserved residue(s) required for the propagation of feature annotation.</text>
</comment>
<comment type="function">
    <text evidence="9">Mediates both low-affinity uptake and efflux of sugar across the membrane.</text>
</comment>
<evidence type="ECO:0000256" key="1">
    <source>
        <dbReference type="ARBA" id="ARBA00004127"/>
    </source>
</evidence>
<evidence type="ECO:0000313" key="11">
    <source>
        <dbReference type="Proteomes" id="UP001497516"/>
    </source>
</evidence>
<keyword evidence="8 9" id="KW-0472">Membrane</keyword>
<keyword evidence="7 9" id="KW-1133">Transmembrane helix</keyword>
<dbReference type="PANTHER" id="PTHR10791">
    <property type="entry name" value="RAG1-ACTIVATING PROTEIN 1"/>
    <property type="match status" value="1"/>
</dbReference>
<keyword evidence="6" id="KW-0677">Repeat</keyword>
<comment type="subcellular location">
    <subcellularLocation>
        <location evidence="1">Endomembrane system</location>
        <topology evidence="1">Multi-pass membrane protein</topology>
    </subcellularLocation>
</comment>
<dbReference type="PANTHER" id="PTHR10791:SF44">
    <property type="entry name" value="BIDIRECTIONAL SUGAR TRANSPORTER SWEET1"/>
    <property type="match status" value="1"/>
</dbReference>
<evidence type="ECO:0000256" key="2">
    <source>
        <dbReference type="ARBA" id="ARBA00007809"/>
    </source>
</evidence>
<dbReference type="InterPro" id="IPR004316">
    <property type="entry name" value="SWEET_rpt"/>
</dbReference>
<feature type="transmembrane region" description="Helical" evidence="9">
    <location>
        <begin position="103"/>
        <end position="123"/>
    </location>
</feature>
<feature type="transmembrane region" description="Helical" evidence="9">
    <location>
        <begin position="74"/>
        <end position="91"/>
    </location>
</feature>